<dbReference type="InterPro" id="IPR050525">
    <property type="entry name" value="ECM_Assembly_Org"/>
</dbReference>
<dbReference type="Gene3D" id="3.40.50.410">
    <property type="entry name" value="von Willebrand factor, type A domain"/>
    <property type="match status" value="1"/>
</dbReference>
<feature type="region of interest" description="Disordered" evidence="1">
    <location>
        <begin position="501"/>
        <end position="522"/>
    </location>
</feature>
<dbReference type="Pfam" id="PF00092">
    <property type="entry name" value="VWA"/>
    <property type="match status" value="1"/>
</dbReference>
<accession>A0ABQ8USZ3</accession>
<dbReference type="Proteomes" id="UP001141327">
    <property type="component" value="Unassembled WGS sequence"/>
</dbReference>
<feature type="transmembrane region" description="Helical" evidence="2">
    <location>
        <begin position="987"/>
        <end position="1007"/>
    </location>
</feature>
<name>A0ABQ8USZ3_9EUKA</name>
<proteinExistence type="predicted"/>
<evidence type="ECO:0000313" key="5">
    <source>
        <dbReference type="Proteomes" id="UP001141327"/>
    </source>
</evidence>
<evidence type="ECO:0000256" key="2">
    <source>
        <dbReference type="SAM" id="Phobius"/>
    </source>
</evidence>
<dbReference type="InterPro" id="IPR036465">
    <property type="entry name" value="vWFA_dom_sf"/>
</dbReference>
<reference evidence="4" key="1">
    <citation type="journal article" date="2022" name="bioRxiv">
        <title>Genomics of Preaxostyla Flagellates Illuminates Evolutionary Transitions and the Path Towards Mitochondrial Loss.</title>
        <authorList>
            <person name="Novak L.V.F."/>
            <person name="Treitli S.C."/>
            <person name="Pyrih J."/>
            <person name="Halakuc P."/>
            <person name="Pipaliya S.V."/>
            <person name="Vacek V."/>
            <person name="Brzon O."/>
            <person name="Soukal P."/>
            <person name="Eme L."/>
            <person name="Dacks J.B."/>
            <person name="Karnkowska A."/>
            <person name="Elias M."/>
            <person name="Hampl V."/>
        </authorList>
    </citation>
    <scope>NUCLEOTIDE SEQUENCE</scope>
    <source>
        <strain evidence="4">RCP-MX</strain>
    </source>
</reference>
<feature type="compositionally biased region" description="Pro residues" evidence="1">
    <location>
        <begin position="379"/>
        <end position="396"/>
    </location>
</feature>
<dbReference type="InterPro" id="IPR002035">
    <property type="entry name" value="VWF_A"/>
</dbReference>
<feature type="compositionally biased region" description="Low complexity" evidence="1">
    <location>
        <begin position="608"/>
        <end position="634"/>
    </location>
</feature>
<evidence type="ECO:0000259" key="3">
    <source>
        <dbReference type="PROSITE" id="PS50234"/>
    </source>
</evidence>
<comment type="caution">
    <text evidence="4">The sequence shown here is derived from an EMBL/GenBank/DDBJ whole genome shotgun (WGS) entry which is preliminary data.</text>
</comment>
<feature type="compositionally biased region" description="Pro residues" evidence="1">
    <location>
        <begin position="305"/>
        <end position="328"/>
    </location>
</feature>
<organism evidence="4 5">
    <name type="scientific">Paratrimastix pyriformis</name>
    <dbReference type="NCBI Taxonomy" id="342808"/>
    <lineage>
        <taxon>Eukaryota</taxon>
        <taxon>Metamonada</taxon>
        <taxon>Preaxostyla</taxon>
        <taxon>Paratrimastigidae</taxon>
        <taxon>Paratrimastix</taxon>
    </lineage>
</organism>
<feature type="region of interest" description="Disordered" evidence="1">
    <location>
        <begin position="536"/>
        <end position="634"/>
    </location>
</feature>
<dbReference type="EMBL" id="JAPMOS010000013">
    <property type="protein sequence ID" value="KAJ4460474.1"/>
    <property type="molecule type" value="Genomic_DNA"/>
</dbReference>
<feature type="compositionally biased region" description="Polar residues" evidence="1">
    <location>
        <begin position="570"/>
        <end position="581"/>
    </location>
</feature>
<feature type="domain" description="VWFA" evidence="3">
    <location>
        <begin position="783"/>
        <end position="931"/>
    </location>
</feature>
<feature type="compositionally biased region" description="Basic and acidic residues" evidence="1">
    <location>
        <begin position="267"/>
        <end position="279"/>
    </location>
</feature>
<keyword evidence="2" id="KW-0472">Membrane</keyword>
<protein>
    <recommendedName>
        <fullName evidence="3">VWFA domain-containing protein</fullName>
    </recommendedName>
</protein>
<keyword evidence="2" id="KW-1133">Transmembrane helix</keyword>
<feature type="transmembrane region" description="Helical" evidence="2">
    <location>
        <begin position="953"/>
        <end position="975"/>
    </location>
</feature>
<evidence type="ECO:0000313" key="4">
    <source>
        <dbReference type="EMBL" id="KAJ4460474.1"/>
    </source>
</evidence>
<dbReference type="CDD" id="cd00198">
    <property type="entry name" value="vWFA"/>
    <property type="match status" value="1"/>
</dbReference>
<dbReference type="PROSITE" id="PS50234">
    <property type="entry name" value="VWFA"/>
    <property type="match status" value="1"/>
</dbReference>
<gene>
    <name evidence="4" type="ORF">PAPYR_3525</name>
</gene>
<dbReference type="PANTHER" id="PTHR24020:SF20">
    <property type="entry name" value="PH DOMAIN-CONTAINING PROTEIN"/>
    <property type="match status" value="1"/>
</dbReference>
<evidence type="ECO:0000256" key="1">
    <source>
        <dbReference type="SAM" id="MobiDB-lite"/>
    </source>
</evidence>
<sequence>MQNDDENESNTNIEIINPQAAAEDDSYLSSLASFPLPPHLKPLRQPMFRRRPRPHSDQPGSFLTYRAILQRERLSFLPPEGAHFPDEEDSELAPQPQPFPQAVLQSISPASLPDGSPPSGPATRAPSSRMGPGEGVAVWQSPPGPSEGGRVGPSRPRPPQDDKRHVRWSPTVGLARPDSEGSSIPCTVPDDDGAAIGMQTIPEPDCKHDPVAAARSHADADRTAGSPKQPGDEMETASPVQGDETGWADELLLGDGCAEASGPGPAADDHWDGRARQASDLDADFPRPAPDAATSLAGPSAPLRQPLPIPSSPPPAPLPSSPPSPPSPGIRTPSFVLPTAERPQQQRAQWHERLARPRTIRPRAAPLNLEEQGLVGPPATGPAPAPFPEPPLPFLLPFPTGAHPRAPSGPARNTRGHLPTAHPPAPPVKSPRAPGVPACIPVREAETAATVAGHAGRGEVGGAPVMLVHGPLAAERESMGPCSMVAAAVVEVLEGGPDNPSLISRPASASGGVISGGSEGSSCDFPARAVATGRLSDRAPASGPAPASESAISLGPRLRSPPSQYPVAANSATSALNSDLSKLTDPGGRMAPSGQLKHWAEAEPPQPQQCQGPGVFSKEAPASCAPSSPQSPSRALDMARHERAFKDLVPLPLPLETPRPPPRKIKRRVDEHFQRQLEAIAPPSIEDYPQLLPEASLPLLGMSEYARLVVQLPSVPQSGDGLLDGLLPLMSHLPSIGFAPVIFSLLLPTTKLTSPSIPAILACILFAWATRATETTVCTDPLDALLVFDSSSSLTASDFNDTKAFALECVRLFNVDDFRAHMGIIQFATFASLEMCITGTAGALELATNHMKQLYGQTDISVALRAAHNEMEANSRTDPGRHRMVILLSDGICDGIAAIAAAKELAADGIEIYPIAVGPKANTALLQRIATKGNVSALVQGSCRIDVHSTCDGTIWVACILITAEAVATAMILCLDPEANRFAKWTFRSLSILNGLIFIFSIVLSSLGAFPASQSAMCVLVLVCLVAALCILAAGTFNVFFKMVHHGALSASQLAATSRSSQASRAVLATGAARRPP</sequence>
<feature type="compositionally biased region" description="Low complexity" evidence="1">
    <location>
        <begin position="538"/>
        <end position="553"/>
    </location>
</feature>
<dbReference type="SUPFAM" id="SSF53300">
    <property type="entry name" value="vWA-like"/>
    <property type="match status" value="1"/>
</dbReference>
<dbReference type="SMART" id="SM00327">
    <property type="entry name" value="VWA"/>
    <property type="match status" value="1"/>
</dbReference>
<keyword evidence="2" id="KW-0812">Transmembrane</keyword>
<keyword evidence="5" id="KW-1185">Reference proteome</keyword>
<feature type="transmembrane region" description="Helical" evidence="2">
    <location>
        <begin position="1019"/>
        <end position="1041"/>
    </location>
</feature>
<dbReference type="PANTHER" id="PTHR24020">
    <property type="entry name" value="COLLAGEN ALPHA"/>
    <property type="match status" value="1"/>
</dbReference>
<feature type="compositionally biased region" description="Basic and acidic residues" evidence="1">
    <location>
        <begin position="204"/>
        <end position="222"/>
    </location>
</feature>
<feature type="region of interest" description="Disordered" evidence="1">
    <location>
        <begin position="33"/>
        <end position="436"/>
    </location>
</feature>